<dbReference type="Gene3D" id="3.30.40.10">
    <property type="entry name" value="Zinc/RING finger domain, C3HC4 (zinc finger)"/>
    <property type="match status" value="1"/>
</dbReference>
<evidence type="ECO:0000313" key="4">
    <source>
        <dbReference type="Proteomes" id="UP000214353"/>
    </source>
</evidence>
<reference evidence="3 4" key="1">
    <citation type="journal article" date="2009" name="BMC Genomics">
        <title>Genomic sequence, organization and characteristics of a new nucleopolyhedrovirus isolated from Clanis bilineata larva.</title>
        <authorList>
            <person name="Zhu S.Y."/>
            <person name="Yi J.P."/>
            <person name="Shen W.D."/>
            <person name="Wang L.Q."/>
            <person name="He H.G."/>
            <person name="Wang Y."/>
            <person name="Li B."/>
            <person name="Wang W.B."/>
        </authorList>
    </citation>
    <scope>NUCLEOTIDE SEQUENCE [LARGE SCALE GENOMIC DNA]</scope>
    <source>
        <strain evidence="3">DZ1</strain>
    </source>
</reference>
<dbReference type="InterPro" id="IPR001370">
    <property type="entry name" value="BIR_rpt"/>
</dbReference>
<dbReference type="Proteomes" id="UP000214353">
    <property type="component" value="Segment"/>
</dbReference>
<dbReference type="OrthoDB" id="9255at10239"/>
<dbReference type="Pfam" id="PF00653">
    <property type="entry name" value="BIR"/>
    <property type="match status" value="1"/>
</dbReference>
<dbReference type="Pfam" id="PF13920">
    <property type="entry name" value="zf-C3HC4_3"/>
    <property type="match status" value="1"/>
</dbReference>
<dbReference type="PANTHER" id="PTHR14879:SF5">
    <property type="entry name" value="RING-TYPE DOMAIN-CONTAINING PROTEIN"/>
    <property type="match status" value="1"/>
</dbReference>
<dbReference type="RefSeq" id="YP_717601.1">
    <property type="nucleotide sequence ID" value="NC_008293.1"/>
</dbReference>
<dbReference type="PROSITE" id="PS50089">
    <property type="entry name" value="ZF_RING_2"/>
    <property type="match status" value="1"/>
</dbReference>
<keyword evidence="1" id="KW-0479">Metal-binding</keyword>
<proteinExistence type="predicted"/>
<dbReference type="EMBL" id="DQ504428">
    <property type="protein sequence ID" value="ABF47405.1"/>
    <property type="molecule type" value="Genomic_DNA"/>
</dbReference>
<name>Q0N438_9ABAC</name>
<evidence type="ECO:0000256" key="1">
    <source>
        <dbReference type="PROSITE-ProRule" id="PRU00175"/>
    </source>
</evidence>
<keyword evidence="1" id="KW-0862">Zinc</keyword>
<dbReference type="GO" id="GO:0008270">
    <property type="term" value="F:zinc ion binding"/>
    <property type="evidence" value="ECO:0007669"/>
    <property type="project" value="UniProtKB-KW"/>
</dbReference>
<dbReference type="PANTHER" id="PTHR14879">
    <property type="entry name" value="CASPASE REGULATOR, RING FINGER DOMAIN-CONTAINING"/>
    <property type="match status" value="1"/>
</dbReference>
<dbReference type="SUPFAM" id="SSF57924">
    <property type="entry name" value="Inhibitor of apoptosis (IAP) repeat"/>
    <property type="match status" value="1"/>
</dbReference>
<keyword evidence="1" id="KW-0863">Zinc-finger</keyword>
<protein>
    <submittedName>
        <fullName evidence="3">IAP-2</fullName>
    </submittedName>
</protein>
<evidence type="ECO:0000259" key="2">
    <source>
        <dbReference type="PROSITE" id="PS50089"/>
    </source>
</evidence>
<accession>Q0N438</accession>
<evidence type="ECO:0000313" key="3">
    <source>
        <dbReference type="EMBL" id="ABF47405.1"/>
    </source>
</evidence>
<dbReference type="PROSITE" id="PS50143">
    <property type="entry name" value="BIR_REPEAT_2"/>
    <property type="match status" value="1"/>
</dbReference>
<dbReference type="InterPro" id="IPR001841">
    <property type="entry name" value="Znf_RING"/>
</dbReference>
<sequence>MDHENILFANLRPPESFLKKFSSLVKNYTTATDHDTDYHISQLTDKDHSHLAKTGVYYNVEKQAFMCAFCPFITSHISHKKFTLHLFSLCPNSLKLLQKSVDLRLQSFNSSIKHSHSTHIVRELVTNGFYLNHNDNKIYCCLCKIVLLKLNKKDSIRLLHQVYSPKCKFCKDQDHVVELSNVWRDRKDVAAKPTRQPSNYLPSAPELEKIHDDSDDHNQKRLYPSLVDSVKSTYNEDIKVQFDAQNRLNDVVVDNDDALCKICFERRKNICFMPCRHVSTCFMCAQKCRRCCICRAPVQQKIKVFL</sequence>
<dbReference type="Gene3D" id="1.10.1170.10">
    <property type="entry name" value="Inhibitor Of Apoptosis Protein (2mihbC-IAP-1), Chain A"/>
    <property type="match status" value="1"/>
</dbReference>
<dbReference type="InterPro" id="IPR051728">
    <property type="entry name" value="RING-FYVE_E3_ubiquitin-ligase"/>
</dbReference>
<feature type="domain" description="RING-type" evidence="2">
    <location>
        <begin position="260"/>
        <end position="295"/>
    </location>
</feature>
<dbReference type="KEGG" id="vg:5141870"/>
<dbReference type="InterPro" id="IPR013083">
    <property type="entry name" value="Znf_RING/FYVE/PHD"/>
</dbReference>
<keyword evidence="4" id="KW-1185">Reference proteome</keyword>
<organism evidence="3 4">
    <name type="scientific">Clanis bilineata nucleopolyhedrovirus</name>
    <dbReference type="NCBI Taxonomy" id="1307957"/>
    <lineage>
        <taxon>Viruses</taxon>
        <taxon>Viruses incertae sedis</taxon>
        <taxon>Naldaviricetes</taxon>
        <taxon>Lefavirales</taxon>
        <taxon>Baculoviridae</taxon>
        <taxon>Alphabaculovirus</taxon>
        <taxon>Alphabaculovirus clabilineatae</taxon>
    </lineage>
</organism>
<dbReference type="GeneID" id="5141870"/>
<dbReference type="SMART" id="SM00238">
    <property type="entry name" value="BIR"/>
    <property type="match status" value="1"/>
</dbReference>